<evidence type="ECO:0000313" key="2">
    <source>
        <dbReference type="EMBL" id="BBA99260.1"/>
    </source>
</evidence>
<reference evidence="2 3" key="1">
    <citation type="journal article" date="2010" name="J. Bacteriol.">
        <title>Biochemical characterization of a novel indole prenyltransferase from Streptomyces sp. SN-593.</title>
        <authorList>
            <person name="Takahashi S."/>
            <person name="Takagi H."/>
            <person name="Toyoda A."/>
            <person name="Uramoto M."/>
            <person name="Nogawa T."/>
            <person name="Ueki M."/>
            <person name="Sakaki Y."/>
            <person name="Osada H."/>
        </authorList>
    </citation>
    <scope>NUCLEOTIDE SEQUENCE [LARGE SCALE GENOMIC DNA]</scope>
    <source>
        <strain evidence="2 3">SN-593</strain>
    </source>
</reference>
<proteinExistence type="predicted"/>
<gene>
    <name evidence="2" type="ORF">RVR_5801</name>
</gene>
<keyword evidence="1" id="KW-0472">Membrane</keyword>
<evidence type="ECO:0008006" key="4">
    <source>
        <dbReference type="Google" id="ProtNLM"/>
    </source>
</evidence>
<organism evidence="2 3">
    <name type="scientific">Actinacidiphila reveromycinica</name>
    <dbReference type="NCBI Taxonomy" id="659352"/>
    <lineage>
        <taxon>Bacteria</taxon>
        <taxon>Bacillati</taxon>
        <taxon>Actinomycetota</taxon>
        <taxon>Actinomycetes</taxon>
        <taxon>Kitasatosporales</taxon>
        <taxon>Streptomycetaceae</taxon>
        <taxon>Actinacidiphila</taxon>
    </lineage>
</organism>
<feature type="transmembrane region" description="Helical" evidence="1">
    <location>
        <begin position="50"/>
        <end position="74"/>
    </location>
</feature>
<keyword evidence="1" id="KW-0812">Transmembrane</keyword>
<reference evidence="2 3" key="3">
    <citation type="journal article" date="2011" name="Nat. Chem. Biol.">
        <title>Reveromycin A biosynthesis uses RevG and RevJ for stereospecific spiroacetal formation.</title>
        <authorList>
            <person name="Takahashi S."/>
            <person name="Toyoda A."/>
            <person name="Sekiyama Y."/>
            <person name="Takagi H."/>
            <person name="Nogawa T."/>
            <person name="Uramoto M."/>
            <person name="Suzuki R."/>
            <person name="Koshino H."/>
            <person name="Kumano T."/>
            <person name="Panthee S."/>
            <person name="Dairi T."/>
            <person name="Ishikawa J."/>
            <person name="Ikeda H."/>
            <person name="Sakaki Y."/>
            <person name="Osada H."/>
        </authorList>
    </citation>
    <scope>NUCLEOTIDE SEQUENCE [LARGE SCALE GENOMIC DNA]</scope>
    <source>
        <strain evidence="2 3">SN-593</strain>
    </source>
</reference>
<evidence type="ECO:0000313" key="3">
    <source>
        <dbReference type="Proteomes" id="UP000595703"/>
    </source>
</evidence>
<name>A0A7U3VQ03_9ACTN</name>
<reference evidence="2 3" key="2">
    <citation type="journal article" date="2011" name="J. Antibiot.">
        <title>Furaquinocins I and J: novel polyketide isoprenoid hybrid compounds from Streptomyces reveromyceticus SN-593.</title>
        <authorList>
            <person name="Panthee S."/>
            <person name="Takahashi S."/>
            <person name="Takagi H."/>
            <person name="Nogawa T."/>
            <person name="Oowada E."/>
            <person name="Uramoto M."/>
            <person name="Osada H."/>
        </authorList>
    </citation>
    <scope>NUCLEOTIDE SEQUENCE [LARGE SCALE GENOMIC DNA]</scope>
    <source>
        <strain evidence="2 3">SN-593</strain>
    </source>
</reference>
<evidence type="ECO:0000256" key="1">
    <source>
        <dbReference type="SAM" id="Phobius"/>
    </source>
</evidence>
<dbReference type="EMBL" id="AP018365">
    <property type="protein sequence ID" value="BBA99260.1"/>
    <property type="molecule type" value="Genomic_DNA"/>
</dbReference>
<dbReference type="Proteomes" id="UP000595703">
    <property type="component" value="Chromosome"/>
</dbReference>
<reference evidence="2 3" key="4">
    <citation type="journal article" date="2020" name="Sci. Rep.">
        <title>beta-carboline chemical signals induce reveromycin production through a LuxR family regulator in Streptomyces sp. SN-593.</title>
        <authorList>
            <person name="Panthee S."/>
            <person name="Kito N."/>
            <person name="Hayashi T."/>
            <person name="Shimizu T."/>
            <person name="Ishikawa J."/>
            <person name="Hamamoto H."/>
            <person name="Osada H."/>
            <person name="Takahashi S."/>
        </authorList>
    </citation>
    <scope>NUCLEOTIDE SEQUENCE [LARGE SCALE GENOMIC DNA]</scope>
    <source>
        <strain evidence="2 3">SN-593</strain>
    </source>
</reference>
<protein>
    <recommendedName>
        <fullName evidence="4">SpdD protein</fullName>
    </recommendedName>
</protein>
<dbReference type="AlphaFoldDB" id="A0A7U3VQ03"/>
<accession>A0A7U3VQ03</accession>
<dbReference type="KEGG" id="arev:RVR_5801"/>
<sequence>MNLRPPGPHQPASPDATLVQIGVDDQGGPLYAYRQTAPTVMPAPLVHRPWGAYAALGCGFLFALTVVGVVLVAIVIGFAIALAVLAVCMVTLMICLVVLRGLWKDVRRG</sequence>
<keyword evidence="1" id="KW-1133">Transmembrane helix</keyword>
<keyword evidence="3" id="KW-1185">Reference proteome</keyword>
<dbReference type="RefSeq" id="WP_202235275.1">
    <property type="nucleotide sequence ID" value="NZ_AP018365.1"/>
</dbReference>
<feature type="transmembrane region" description="Helical" evidence="1">
    <location>
        <begin position="80"/>
        <end position="103"/>
    </location>
</feature>